<gene>
    <name evidence="2" type="ordered locus">Q7C_2251</name>
</gene>
<feature type="domain" description="Polysaccharide pyruvyl transferase" evidence="1">
    <location>
        <begin position="37"/>
        <end position="144"/>
    </location>
</feature>
<dbReference type="STRING" id="754477.Q7C_2251"/>
<dbReference type="GO" id="GO:0016740">
    <property type="term" value="F:transferase activity"/>
    <property type="evidence" value="ECO:0007669"/>
    <property type="project" value="UniProtKB-KW"/>
</dbReference>
<dbReference type="eggNOG" id="COG2327">
    <property type="taxonomic scope" value="Bacteria"/>
</dbReference>
<keyword evidence="2" id="KW-0808">Transferase</keyword>
<name>I1YKE4_METFJ</name>
<keyword evidence="3" id="KW-1185">Reference proteome</keyword>
<dbReference type="Pfam" id="PF04230">
    <property type="entry name" value="PS_pyruv_trans"/>
    <property type="match status" value="1"/>
</dbReference>
<accession>I1YKE4</accession>
<evidence type="ECO:0000313" key="2">
    <source>
        <dbReference type="EMBL" id="AFJ03387.1"/>
    </source>
</evidence>
<proteinExistence type="predicted"/>
<evidence type="ECO:0000313" key="3">
    <source>
        <dbReference type="Proteomes" id="UP000009145"/>
    </source>
</evidence>
<dbReference type="HOGENOM" id="CLU_071049_1_0_6"/>
<organism evidence="2 3">
    <name type="scientific">Methylophaga frappieri (strain ATCC BAA-2434 / DSM 25690 / JAM7)</name>
    <dbReference type="NCBI Taxonomy" id="754477"/>
    <lineage>
        <taxon>Bacteria</taxon>
        <taxon>Pseudomonadati</taxon>
        <taxon>Pseudomonadota</taxon>
        <taxon>Gammaproteobacteria</taxon>
        <taxon>Thiotrichales</taxon>
        <taxon>Piscirickettsiaceae</taxon>
        <taxon>Methylophaga</taxon>
    </lineage>
</organism>
<dbReference type="InterPro" id="IPR007345">
    <property type="entry name" value="Polysacch_pyruvyl_Trfase"/>
</dbReference>
<protein>
    <submittedName>
        <fullName evidence="2">Pyruvyltransferase</fullName>
    </submittedName>
</protein>
<dbReference type="EMBL" id="CP003380">
    <property type="protein sequence ID" value="AFJ03387.1"/>
    <property type="molecule type" value="Genomic_DNA"/>
</dbReference>
<dbReference type="AlphaFoldDB" id="I1YKE4"/>
<sequence>MIAIGSLLHRLPEHWFSRRLSVWGSGFIEAKKPHQSRHHYHAIRGALSRDIISAGPDTPLGDPGLLAHLLLSGSKPTKKFTVGLVAHYKDKSHPLLAQLCDRYADVTLIDIFLPPAMFLQRLQTCEVIFSSAMHGLIAADALGIANARIQLSNDLRGGDFKFADYYTNFGISAAPIALTVDEIHHQAEHIVNSYHRPGLTEIQSQLIAAFPSF</sequence>
<dbReference type="PATRIC" id="fig|754477.3.peg.2218"/>
<reference evidence="2 3" key="1">
    <citation type="journal article" date="2012" name="J. Bacteriol.">
        <title>Complete genome sequences of Methylophaga sp. strain JAM1 and Methylophaga sp. strain JAM7.</title>
        <authorList>
            <person name="Villeneuve C."/>
            <person name="Martineau C."/>
            <person name="Mauffrey F."/>
            <person name="Villemur R."/>
        </authorList>
    </citation>
    <scope>NUCLEOTIDE SEQUENCE [LARGE SCALE GENOMIC DNA]</scope>
    <source>
        <strain evidence="2 3">JAM7</strain>
    </source>
</reference>
<dbReference type="KEGG" id="mec:Q7C_2251"/>
<dbReference type="Proteomes" id="UP000009145">
    <property type="component" value="Chromosome"/>
</dbReference>
<evidence type="ECO:0000259" key="1">
    <source>
        <dbReference type="Pfam" id="PF04230"/>
    </source>
</evidence>